<feature type="compositionally biased region" description="Acidic residues" evidence="1">
    <location>
        <begin position="406"/>
        <end position="417"/>
    </location>
</feature>
<sequence>MESSITSPTHDTSSAGYCIPDFSSLLSHLTDAVSAAWPDRYGARYKQVKVLFMSWEKDDLGVEAELRPLEAVLRGLYHYDTEIWTIPSKRPAPGLSRKIAELVDTYGQEGNLIILYYGGHARPNEQPGGSAVWVANRNRDSPTVQSSVIHSLLGDLDCDVLLLHDCCHAAQAGEASMGKGVVETLAAGDFESGAAEVGKHSFTTSLIQELAHAAHTADWLSVVELHRRLINRLQAWTPNVCFTDNTYSLVQVDRYTGQPIFERSSRRTPIHCLLSRKPRTIILSPLSPQHPKVSEEPFLLLNPPASRPQGLSEGPFILVACRLRDQNVDVGRWKEWLFNAPQQAQGIQIPAIYPSLSTVLLLELPLVVWDLLPASPAISFVAYTTGNNLASEFRQLLRLDSGESPDVSDNDTEDEEGSGIALRAVDSGSGRLRGAQGRRKTNRKGQGSSSGWPKIYGCDRIGMYAAEDEPYCLHLAEMQKGQNSGKMERIIRAFVQDVGEPSRGYLSDEIWAFCAHARFEALSSGQETSPELVAIIDERSPPSFPQPRMHGVHFVGRSQLYEALLLGERATPQLIETESKTDQSSPRRRLIYVTNPDPTSILAIMSTASENQALSLRDFVYKHLTLQSGMDVKLHSAGSQGFQLSFHLPFLAWRRTRRPYLDARLGRDGRPLRRGRSVNLLSELNGKREACIHEAQISCMIAGVDNRHWTAYGFFDTYHDGGESRHDIRFYQPTQGEIMMDPLTGGRHAADTPIWTAREYFLRVMECCVQEVKEEWQNTGQSVLNALRHYAMDASIAAQGSAKRTSHEIIQVLEQLIQALSGTISAWERFEENDMVYFDLGSDTSPAGPHGPTSNTMMMVKNIRNSILELKDLESSLKRQEEMLKSCTYSLLAIDNNRNGERTNTLVTIGLTFLPFALMAILSYTPDILGFQLTPVRYLMASTAVAFLAAVLFFVVVNWGAAIEKATDIWSLPGFLQKFQLGALDVRRHVRDVLEGAWWPTADPRYSRLPESGSESDSAEGSHALPF</sequence>
<organism evidence="3 4">
    <name type="scientific">Canariomyces notabilis</name>
    <dbReference type="NCBI Taxonomy" id="2074819"/>
    <lineage>
        <taxon>Eukaryota</taxon>
        <taxon>Fungi</taxon>
        <taxon>Dikarya</taxon>
        <taxon>Ascomycota</taxon>
        <taxon>Pezizomycotina</taxon>
        <taxon>Sordariomycetes</taxon>
        <taxon>Sordariomycetidae</taxon>
        <taxon>Sordariales</taxon>
        <taxon>Chaetomiaceae</taxon>
        <taxon>Canariomyces</taxon>
    </lineage>
</organism>
<evidence type="ECO:0000313" key="3">
    <source>
        <dbReference type="EMBL" id="KAK4107727.1"/>
    </source>
</evidence>
<dbReference type="GeneID" id="89942373"/>
<protein>
    <submittedName>
        <fullName evidence="3">Uncharacterized protein</fullName>
    </submittedName>
</protein>
<keyword evidence="2" id="KW-1133">Transmembrane helix</keyword>
<keyword evidence="2" id="KW-0472">Membrane</keyword>
<reference evidence="3" key="1">
    <citation type="journal article" date="2023" name="Mol. Phylogenet. Evol.">
        <title>Genome-scale phylogeny and comparative genomics of the fungal order Sordariales.</title>
        <authorList>
            <person name="Hensen N."/>
            <person name="Bonometti L."/>
            <person name="Westerberg I."/>
            <person name="Brannstrom I.O."/>
            <person name="Guillou S."/>
            <person name="Cros-Aarteil S."/>
            <person name="Calhoun S."/>
            <person name="Haridas S."/>
            <person name="Kuo A."/>
            <person name="Mondo S."/>
            <person name="Pangilinan J."/>
            <person name="Riley R."/>
            <person name="LaButti K."/>
            <person name="Andreopoulos B."/>
            <person name="Lipzen A."/>
            <person name="Chen C."/>
            <person name="Yan M."/>
            <person name="Daum C."/>
            <person name="Ng V."/>
            <person name="Clum A."/>
            <person name="Steindorff A."/>
            <person name="Ohm R.A."/>
            <person name="Martin F."/>
            <person name="Silar P."/>
            <person name="Natvig D.O."/>
            <person name="Lalanne C."/>
            <person name="Gautier V."/>
            <person name="Ament-Velasquez S.L."/>
            <person name="Kruys A."/>
            <person name="Hutchinson M.I."/>
            <person name="Powell A.J."/>
            <person name="Barry K."/>
            <person name="Miller A.N."/>
            <person name="Grigoriev I.V."/>
            <person name="Debuchy R."/>
            <person name="Gladieux P."/>
            <person name="Hiltunen Thoren M."/>
            <person name="Johannesson H."/>
        </authorList>
    </citation>
    <scope>NUCLEOTIDE SEQUENCE</scope>
    <source>
        <strain evidence="3">CBS 508.74</strain>
    </source>
</reference>
<feature type="region of interest" description="Disordered" evidence="1">
    <location>
        <begin position="401"/>
        <end position="450"/>
    </location>
</feature>
<keyword evidence="2" id="KW-0812">Transmembrane</keyword>
<accession>A0AAN6T8G0</accession>
<evidence type="ECO:0000256" key="1">
    <source>
        <dbReference type="SAM" id="MobiDB-lite"/>
    </source>
</evidence>
<gene>
    <name evidence="3" type="ORF">N656DRAFT_802481</name>
</gene>
<keyword evidence="4" id="KW-1185">Reference proteome</keyword>
<proteinExistence type="predicted"/>
<dbReference type="AlphaFoldDB" id="A0AAN6T8G0"/>
<name>A0AAN6T8G0_9PEZI</name>
<evidence type="ECO:0000313" key="4">
    <source>
        <dbReference type="Proteomes" id="UP001302812"/>
    </source>
</evidence>
<dbReference type="Proteomes" id="UP001302812">
    <property type="component" value="Unassembled WGS sequence"/>
</dbReference>
<feature type="transmembrane region" description="Helical" evidence="2">
    <location>
        <begin position="938"/>
        <end position="961"/>
    </location>
</feature>
<dbReference type="EMBL" id="MU853370">
    <property type="protein sequence ID" value="KAK4107727.1"/>
    <property type="molecule type" value="Genomic_DNA"/>
</dbReference>
<comment type="caution">
    <text evidence="3">The sequence shown here is derived from an EMBL/GenBank/DDBJ whole genome shotgun (WGS) entry which is preliminary data.</text>
</comment>
<evidence type="ECO:0000256" key="2">
    <source>
        <dbReference type="SAM" id="Phobius"/>
    </source>
</evidence>
<reference evidence="3" key="2">
    <citation type="submission" date="2023-05" db="EMBL/GenBank/DDBJ databases">
        <authorList>
            <consortium name="Lawrence Berkeley National Laboratory"/>
            <person name="Steindorff A."/>
            <person name="Hensen N."/>
            <person name="Bonometti L."/>
            <person name="Westerberg I."/>
            <person name="Brannstrom I.O."/>
            <person name="Guillou S."/>
            <person name="Cros-Aarteil S."/>
            <person name="Calhoun S."/>
            <person name="Haridas S."/>
            <person name="Kuo A."/>
            <person name="Mondo S."/>
            <person name="Pangilinan J."/>
            <person name="Riley R."/>
            <person name="Labutti K."/>
            <person name="Andreopoulos B."/>
            <person name="Lipzen A."/>
            <person name="Chen C."/>
            <person name="Yanf M."/>
            <person name="Daum C."/>
            <person name="Ng V."/>
            <person name="Clum A."/>
            <person name="Ohm R."/>
            <person name="Martin F."/>
            <person name="Silar P."/>
            <person name="Natvig D."/>
            <person name="Lalanne C."/>
            <person name="Gautier V."/>
            <person name="Ament-Velasquez S.L."/>
            <person name="Kruys A."/>
            <person name="Hutchinson M.I."/>
            <person name="Powell A.J."/>
            <person name="Barry K."/>
            <person name="Miller A.N."/>
            <person name="Grigoriev I.V."/>
            <person name="Debuchy R."/>
            <person name="Gladieux P."/>
            <person name="Thoren M.H."/>
            <person name="Johannesson H."/>
        </authorList>
    </citation>
    <scope>NUCLEOTIDE SEQUENCE</scope>
    <source>
        <strain evidence="3">CBS 508.74</strain>
    </source>
</reference>
<dbReference type="RefSeq" id="XP_064665297.1">
    <property type="nucleotide sequence ID" value="XM_064818248.1"/>
</dbReference>